<dbReference type="AlphaFoldDB" id="A0A2V3ID53"/>
<sequence>MAKMFNLKGPTFENMIMSFVKVVSEYNYERLVEDLTKKYNVELLNEKKKIFKHYPFALYATVVTFH</sequence>
<evidence type="ECO:0000313" key="2">
    <source>
        <dbReference type="Proteomes" id="UP000247409"/>
    </source>
</evidence>
<organism evidence="1 2">
    <name type="scientific">Gracilariopsis chorda</name>
    <dbReference type="NCBI Taxonomy" id="448386"/>
    <lineage>
        <taxon>Eukaryota</taxon>
        <taxon>Rhodophyta</taxon>
        <taxon>Florideophyceae</taxon>
        <taxon>Rhodymeniophycidae</taxon>
        <taxon>Gracilariales</taxon>
        <taxon>Gracilariaceae</taxon>
        <taxon>Gracilariopsis</taxon>
    </lineage>
</organism>
<accession>A0A2V3ID53</accession>
<dbReference type="EMBL" id="NBIV01000382">
    <property type="protein sequence ID" value="PXF40012.1"/>
    <property type="molecule type" value="Genomic_DNA"/>
</dbReference>
<dbReference type="Proteomes" id="UP000247409">
    <property type="component" value="Unassembled WGS sequence"/>
</dbReference>
<evidence type="ECO:0000313" key="1">
    <source>
        <dbReference type="EMBL" id="PXF40012.1"/>
    </source>
</evidence>
<comment type="caution">
    <text evidence="1">The sequence shown here is derived from an EMBL/GenBank/DDBJ whole genome shotgun (WGS) entry which is preliminary data.</text>
</comment>
<reference evidence="1 2" key="1">
    <citation type="journal article" date="2018" name="Mol. Biol. Evol.">
        <title>Analysis of the draft genome of the red seaweed Gracilariopsis chorda provides insights into genome size evolution in Rhodophyta.</title>
        <authorList>
            <person name="Lee J."/>
            <person name="Yang E.C."/>
            <person name="Graf L."/>
            <person name="Yang J.H."/>
            <person name="Qiu H."/>
            <person name="Zel Zion U."/>
            <person name="Chan C.X."/>
            <person name="Stephens T.G."/>
            <person name="Weber A.P.M."/>
            <person name="Boo G.H."/>
            <person name="Boo S.M."/>
            <person name="Kim K.M."/>
            <person name="Shin Y."/>
            <person name="Jung M."/>
            <person name="Lee S.J."/>
            <person name="Yim H.S."/>
            <person name="Lee J.H."/>
            <person name="Bhattacharya D."/>
            <person name="Yoon H.S."/>
        </authorList>
    </citation>
    <scope>NUCLEOTIDE SEQUENCE [LARGE SCALE GENOMIC DNA]</scope>
    <source>
        <strain evidence="1 2">SKKU-2015</strain>
        <tissue evidence="1">Whole body</tissue>
    </source>
</reference>
<gene>
    <name evidence="1" type="ORF">BWQ96_10280</name>
</gene>
<keyword evidence="2" id="KW-1185">Reference proteome</keyword>
<name>A0A2V3ID53_9FLOR</name>
<protein>
    <submittedName>
        <fullName evidence="1">Uncharacterized protein</fullName>
    </submittedName>
</protein>
<proteinExistence type="predicted"/>
<dbReference type="OrthoDB" id="92398at2759"/>